<dbReference type="GO" id="GO:0006508">
    <property type="term" value="P:proteolysis"/>
    <property type="evidence" value="ECO:0007669"/>
    <property type="project" value="UniProtKB-KW"/>
</dbReference>
<reference evidence="2 3" key="1">
    <citation type="submission" date="2019-12" db="EMBL/GenBank/DDBJ databases">
        <authorList>
            <person name="Alioto T."/>
            <person name="Alioto T."/>
            <person name="Gomez Garrido J."/>
        </authorList>
    </citation>
    <scope>NUCLEOTIDE SEQUENCE [LARGE SCALE GENOMIC DNA]</scope>
</reference>
<keyword evidence="2" id="KW-0645">Protease</keyword>
<evidence type="ECO:0000313" key="2">
    <source>
        <dbReference type="EMBL" id="CAA2954598.1"/>
    </source>
</evidence>
<accession>A0A8S0PKD9</accession>
<keyword evidence="3" id="KW-1185">Reference proteome</keyword>
<feature type="transmembrane region" description="Helical" evidence="1">
    <location>
        <begin position="63"/>
        <end position="85"/>
    </location>
</feature>
<dbReference type="EMBL" id="CACTIH010000118">
    <property type="protein sequence ID" value="CAA2954598.1"/>
    <property type="molecule type" value="Genomic_DNA"/>
</dbReference>
<comment type="caution">
    <text evidence="2">The sequence shown here is derived from an EMBL/GenBank/DDBJ whole genome shotgun (WGS) entry which is preliminary data.</text>
</comment>
<dbReference type="Gramene" id="OE9A008345T1">
    <property type="protein sequence ID" value="OE9A008345C1"/>
    <property type="gene ID" value="OE9A008345"/>
</dbReference>
<gene>
    <name evidence="2" type="ORF">OLEA9_A008345</name>
</gene>
<keyword evidence="2" id="KW-0378">Hydrolase</keyword>
<name>A0A8S0PKD9_OLEEU</name>
<dbReference type="PANTHER" id="PTHR43592:SF15">
    <property type="entry name" value="CAAX AMINO TERMINAL PROTEASE FAMILY PROTEIN"/>
    <property type="match status" value="1"/>
</dbReference>
<organism evidence="2 3">
    <name type="scientific">Olea europaea subsp. europaea</name>
    <dbReference type="NCBI Taxonomy" id="158383"/>
    <lineage>
        <taxon>Eukaryota</taxon>
        <taxon>Viridiplantae</taxon>
        <taxon>Streptophyta</taxon>
        <taxon>Embryophyta</taxon>
        <taxon>Tracheophyta</taxon>
        <taxon>Spermatophyta</taxon>
        <taxon>Magnoliopsida</taxon>
        <taxon>eudicotyledons</taxon>
        <taxon>Gunneridae</taxon>
        <taxon>Pentapetalae</taxon>
        <taxon>asterids</taxon>
        <taxon>lamiids</taxon>
        <taxon>Lamiales</taxon>
        <taxon>Oleaceae</taxon>
        <taxon>Oleeae</taxon>
        <taxon>Olea</taxon>
    </lineage>
</organism>
<feature type="transmembrane region" description="Helical" evidence="1">
    <location>
        <begin position="91"/>
        <end position="117"/>
    </location>
</feature>
<keyword evidence="1" id="KW-1133">Transmembrane helix</keyword>
<evidence type="ECO:0000256" key="1">
    <source>
        <dbReference type="SAM" id="Phobius"/>
    </source>
</evidence>
<sequence length="129" mass="13780">MNMIIESSLQELLFDLREPFNLQKGWLLGAGIGLGGALGAIVLVDGVISFVNGETPQRETDAIVLLLPLIGSSSISCVNACAWRVPSPLAVLTTAALFAVAQITPGEFPQLFVLGIVHAHKFMHRDKKS</sequence>
<dbReference type="AlphaFoldDB" id="A0A8S0PKD9"/>
<proteinExistence type="predicted"/>
<keyword evidence="1" id="KW-0812">Transmembrane</keyword>
<protein>
    <submittedName>
        <fullName evidence="2">CAAX amino terminal protease</fullName>
    </submittedName>
</protein>
<dbReference type="PANTHER" id="PTHR43592">
    <property type="entry name" value="CAAX AMINO TERMINAL PROTEASE"/>
    <property type="match status" value="1"/>
</dbReference>
<dbReference type="Proteomes" id="UP000594638">
    <property type="component" value="Unassembled WGS sequence"/>
</dbReference>
<dbReference type="GO" id="GO:0008233">
    <property type="term" value="F:peptidase activity"/>
    <property type="evidence" value="ECO:0007669"/>
    <property type="project" value="UniProtKB-KW"/>
</dbReference>
<feature type="transmembrane region" description="Helical" evidence="1">
    <location>
        <begin position="26"/>
        <end position="51"/>
    </location>
</feature>
<keyword evidence="1" id="KW-0472">Membrane</keyword>
<evidence type="ECO:0000313" key="3">
    <source>
        <dbReference type="Proteomes" id="UP000594638"/>
    </source>
</evidence>